<gene>
    <name evidence="8" type="ORF">CSSPTR1EN2_LOCUS4995</name>
</gene>
<feature type="region of interest" description="Disordered" evidence="6">
    <location>
        <begin position="377"/>
        <end position="407"/>
    </location>
</feature>
<evidence type="ECO:0000256" key="1">
    <source>
        <dbReference type="ARBA" id="ARBA00008773"/>
    </source>
</evidence>
<evidence type="ECO:0000256" key="2">
    <source>
        <dbReference type="ARBA" id="ARBA00022801"/>
    </source>
</evidence>
<evidence type="ECO:0008006" key="10">
    <source>
        <dbReference type="Google" id="ProtNLM"/>
    </source>
</evidence>
<evidence type="ECO:0000256" key="6">
    <source>
        <dbReference type="SAM" id="MobiDB-lite"/>
    </source>
</evidence>
<feature type="transmembrane region" description="Helical" evidence="7">
    <location>
        <begin position="21"/>
        <end position="40"/>
    </location>
</feature>
<name>A0ABP0TLD8_9BRYO</name>
<proteinExistence type="inferred from homology"/>
<keyword evidence="7" id="KW-0472">Membrane</keyword>
<dbReference type="PROSITE" id="PS00587">
    <property type="entry name" value="GLYCOSYL_HYDROL_F17"/>
    <property type="match status" value="1"/>
</dbReference>
<comment type="similarity">
    <text evidence="1 4">Belongs to the glycosyl hydrolase 17 family.</text>
</comment>
<dbReference type="InterPro" id="IPR000490">
    <property type="entry name" value="Glyco_hydro_17"/>
</dbReference>
<dbReference type="Proteomes" id="UP001497512">
    <property type="component" value="Chromosome 12"/>
</dbReference>
<dbReference type="Pfam" id="PF00332">
    <property type="entry name" value="Glyco_hydro_17"/>
    <property type="match status" value="1"/>
</dbReference>
<dbReference type="SUPFAM" id="SSF51445">
    <property type="entry name" value="(Trans)glycosidases"/>
    <property type="match status" value="1"/>
</dbReference>
<keyword evidence="9" id="KW-1185">Reference proteome</keyword>
<reference evidence="8" key="1">
    <citation type="submission" date="2024-02" db="EMBL/GenBank/DDBJ databases">
        <authorList>
            <consortium name="ELIXIR-Norway"/>
            <consortium name="Elixir Norway"/>
        </authorList>
    </citation>
    <scope>NUCLEOTIDE SEQUENCE</scope>
</reference>
<keyword evidence="7" id="KW-1133">Transmembrane helix</keyword>
<keyword evidence="7" id="KW-0812">Transmembrane</keyword>
<sequence>MNHQNVGLGRRTLDQQQPKSRFRIWSTTMLPALTLAWMIMVAPSCGDYAIELQMMGVNYGQVADNLPSNDAAVNLIKSLGAGRVKIYNSDAGTLTALAKTGLEVVIGMSNDEIPSLAASSAAADEWIVANVVAYVPATNITVILVGNELFADPTNSNIWPQLVPAIQNLQTSLTSHGLSSIKLSTACEFNILTSSFPPSAGVFNSQIAVPVLKPLLEFLDKTSSYLYINVYPYFAWADDPSSIPLNYAVFASLAATLTEGQYSYTSLLEAQIDAVYYAMEALGYKNVRIALSESGWPTAGGTGANIRNAEAYNNNLVTYILSGKGTPKRPRVFIPTYIFALFNEDLKPGPATEQHWGLLYPNGSAVYPISLAGGSSPGDSSFPLPSPDGTGSNSDLPPGSPDACGDRESVLPLSVTFLGMLFDLRI</sequence>
<accession>A0ABP0TLD8</accession>
<dbReference type="InterPro" id="IPR044965">
    <property type="entry name" value="Glyco_hydro_17_plant"/>
</dbReference>
<dbReference type="InterPro" id="IPR017853">
    <property type="entry name" value="GH"/>
</dbReference>
<evidence type="ECO:0000256" key="4">
    <source>
        <dbReference type="RuleBase" id="RU004335"/>
    </source>
</evidence>
<protein>
    <recommendedName>
        <fullName evidence="10">Glucan endo-1,3-beta-D-glucosidase</fullName>
    </recommendedName>
</protein>
<dbReference type="EMBL" id="OZ019904">
    <property type="protein sequence ID" value="CAK9199555.1"/>
    <property type="molecule type" value="Genomic_DNA"/>
</dbReference>
<dbReference type="Gene3D" id="3.20.20.80">
    <property type="entry name" value="Glycosidases"/>
    <property type="match status" value="1"/>
</dbReference>
<evidence type="ECO:0000256" key="7">
    <source>
        <dbReference type="SAM" id="Phobius"/>
    </source>
</evidence>
<keyword evidence="2 5" id="KW-0378">Hydrolase</keyword>
<keyword evidence="3 5" id="KW-0326">Glycosidase</keyword>
<dbReference type="PANTHER" id="PTHR32227">
    <property type="entry name" value="GLUCAN ENDO-1,3-BETA-GLUCOSIDASE BG1-RELATED-RELATED"/>
    <property type="match status" value="1"/>
</dbReference>
<evidence type="ECO:0000256" key="3">
    <source>
        <dbReference type="ARBA" id="ARBA00023295"/>
    </source>
</evidence>
<organism evidence="8 9">
    <name type="scientific">Sphagnum troendelagicum</name>
    <dbReference type="NCBI Taxonomy" id="128251"/>
    <lineage>
        <taxon>Eukaryota</taxon>
        <taxon>Viridiplantae</taxon>
        <taxon>Streptophyta</taxon>
        <taxon>Embryophyta</taxon>
        <taxon>Bryophyta</taxon>
        <taxon>Sphagnophytina</taxon>
        <taxon>Sphagnopsida</taxon>
        <taxon>Sphagnales</taxon>
        <taxon>Sphagnaceae</taxon>
        <taxon>Sphagnum</taxon>
    </lineage>
</organism>
<evidence type="ECO:0000313" key="9">
    <source>
        <dbReference type="Proteomes" id="UP001497512"/>
    </source>
</evidence>
<evidence type="ECO:0000256" key="5">
    <source>
        <dbReference type="RuleBase" id="RU004336"/>
    </source>
</evidence>
<evidence type="ECO:0000313" key="8">
    <source>
        <dbReference type="EMBL" id="CAK9199555.1"/>
    </source>
</evidence>